<proteinExistence type="predicted"/>
<evidence type="ECO:0000259" key="1">
    <source>
        <dbReference type="Pfam" id="PF20241"/>
    </source>
</evidence>
<accession>A0AAW1H9T0</accession>
<sequence length="196" mass="22421">MYDLADDFSMWVVFKDVYRSVISKGFLSWARNTEKKWFDRQLCSIIRGDKGFTVVHYAFFQDAFLTLVDGNTTRSRVSGKVIAYYDIRDFYLSSYQKKYYQSVILNKDAEEDLPLQSYGSSIALSKSFVAVPRFSSLTFDVDLSVSPVHEEGSNSLQEAKFLQGCITFKSRADGEYSGRISGQDVQIEISGKFVDW</sequence>
<dbReference type="AlphaFoldDB" id="A0AAW1H9T0"/>
<name>A0AAW1H9T0_SAPOF</name>
<dbReference type="InterPro" id="IPR046533">
    <property type="entry name" value="DUF6598"/>
</dbReference>
<dbReference type="Pfam" id="PF20241">
    <property type="entry name" value="DUF6598"/>
    <property type="match status" value="1"/>
</dbReference>
<dbReference type="EMBL" id="JBDFQZ010000012">
    <property type="protein sequence ID" value="KAK9672788.1"/>
    <property type="molecule type" value="Genomic_DNA"/>
</dbReference>
<feature type="domain" description="DUF6598" evidence="1">
    <location>
        <begin position="21"/>
        <end position="189"/>
    </location>
</feature>
<comment type="caution">
    <text evidence="2">The sequence shown here is derived from an EMBL/GenBank/DDBJ whole genome shotgun (WGS) entry which is preliminary data.</text>
</comment>
<evidence type="ECO:0000313" key="2">
    <source>
        <dbReference type="EMBL" id="KAK9672788.1"/>
    </source>
</evidence>
<reference evidence="2" key="1">
    <citation type="submission" date="2024-03" db="EMBL/GenBank/DDBJ databases">
        <title>WGS assembly of Saponaria officinalis var. Norfolk2.</title>
        <authorList>
            <person name="Jenkins J."/>
            <person name="Shu S."/>
            <person name="Grimwood J."/>
            <person name="Barry K."/>
            <person name="Goodstein D."/>
            <person name="Schmutz J."/>
            <person name="Leebens-Mack J."/>
            <person name="Osbourn A."/>
        </authorList>
    </citation>
    <scope>NUCLEOTIDE SEQUENCE [LARGE SCALE GENOMIC DNA]</scope>
    <source>
        <strain evidence="2">JIC</strain>
    </source>
</reference>
<gene>
    <name evidence="2" type="ORF">RND81_12G124900</name>
</gene>
<evidence type="ECO:0000313" key="3">
    <source>
        <dbReference type="Proteomes" id="UP001443914"/>
    </source>
</evidence>
<dbReference type="Proteomes" id="UP001443914">
    <property type="component" value="Unassembled WGS sequence"/>
</dbReference>
<organism evidence="2 3">
    <name type="scientific">Saponaria officinalis</name>
    <name type="common">Common soapwort</name>
    <name type="synonym">Lychnis saponaria</name>
    <dbReference type="NCBI Taxonomy" id="3572"/>
    <lineage>
        <taxon>Eukaryota</taxon>
        <taxon>Viridiplantae</taxon>
        <taxon>Streptophyta</taxon>
        <taxon>Embryophyta</taxon>
        <taxon>Tracheophyta</taxon>
        <taxon>Spermatophyta</taxon>
        <taxon>Magnoliopsida</taxon>
        <taxon>eudicotyledons</taxon>
        <taxon>Gunneridae</taxon>
        <taxon>Pentapetalae</taxon>
        <taxon>Caryophyllales</taxon>
        <taxon>Caryophyllaceae</taxon>
        <taxon>Caryophylleae</taxon>
        <taxon>Saponaria</taxon>
    </lineage>
</organism>
<protein>
    <recommendedName>
        <fullName evidence="1">DUF6598 domain-containing protein</fullName>
    </recommendedName>
</protein>
<keyword evidence="3" id="KW-1185">Reference proteome</keyword>